<dbReference type="PANTHER" id="PTHR38340">
    <property type="entry name" value="S-LAYER PROTEIN"/>
    <property type="match status" value="1"/>
</dbReference>
<dbReference type="Pfam" id="PF00353">
    <property type="entry name" value="HemolysinCabind"/>
    <property type="match status" value="5"/>
</dbReference>
<proteinExistence type="predicted"/>
<dbReference type="PRINTS" id="PR00313">
    <property type="entry name" value="CABNDNGRPT"/>
</dbReference>
<dbReference type="InterPro" id="IPR003995">
    <property type="entry name" value="RTX_toxin_determinant-A"/>
</dbReference>
<keyword evidence="6" id="KW-0843">Virulence</keyword>
<evidence type="ECO:0000313" key="9">
    <source>
        <dbReference type="Proteomes" id="UP001222770"/>
    </source>
</evidence>
<keyword evidence="4" id="KW-0800">Toxin</keyword>
<evidence type="ECO:0000256" key="5">
    <source>
        <dbReference type="ARBA" id="ARBA00022737"/>
    </source>
</evidence>
<dbReference type="InterPro" id="IPR001343">
    <property type="entry name" value="Hemolysn_Ca-bd"/>
</dbReference>
<protein>
    <submittedName>
        <fullName evidence="8">Calcium-binding protein</fullName>
    </submittedName>
</protein>
<keyword evidence="9" id="KW-1185">Reference proteome</keyword>
<evidence type="ECO:0000256" key="1">
    <source>
        <dbReference type="ARBA" id="ARBA00004370"/>
    </source>
</evidence>
<evidence type="ECO:0000256" key="7">
    <source>
        <dbReference type="ARBA" id="ARBA00023136"/>
    </source>
</evidence>
<dbReference type="PANTHER" id="PTHR38340:SF1">
    <property type="entry name" value="S-LAYER PROTEIN"/>
    <property type="match status" value="1"/>
</dbReference>
<accession>A0ABT6CJ24</accession>
<dbReference type="SUPFAM" id="SSF51120">
    <property type="entry name" value="beta-Roll"/>
    <property type="match status" value="3"/>
</dbReference>
<gene>
    <name evidence="8" type="ORF">POM99_11465</name>
</gene>
<dbReference type="InterPro" id="IPR050557">
    <property type="entry name" value="RTX_toxin/Mannuronan_C5-epim"/>
</dbReference>
<comment type="caution">
    <text evidence="8">The sequence shown here is derived from an EMBL/GenBank/DDBJ whole genome shotgun (WGS) entry which is preliminary data.</text>
</comment>
<organism evidence="8 9">
    <name type="scientific">Novosphingobium cyanobacteriorum</name>
    <dbReference type="NCBI Taxonomy" id="3024215"/>
    <lineage>
        <taxon>Bacteria</taxon>
        <taxon>Pseudomonadati</taxon>
        <taxon>Pseudomonadota</taxon>
        <taxon>Alphaproteobacteria</taxon>
        <taxon>Sphingomonadales</taxon>
        <taxon>Sphingomonadaceae</taxon>
        <taxon>Novosphingobium</taxon>
    </lineage>
</organism>
<sequence>MTIVHMNTLETGQDTQIDAGANADLLVRVAGNGQWISTLSDAGVRTTIIANYVDPHFSYGNLERLTNGGFVLFSDEGPYGRGVRLQTFSASGVATSGPIQPNAEQGGDAASGIGYSVTPTKNGGFFVAYGSDFAGASLLPVNYLDGLGHPATYNSYEYMDVRTRYFSGKGAAVAPSVAASTETYAYSSTSTSYLTGAQSIRDTATLTGGQVAFAYFSDIAIQQSVGGFNTQGHLLVQVSTGKGAALTPVVVDQNAFYAGNDGGFDGLSRINADNGANIVALPGGGFAVVWTEYSYVADGSVFGGKAFSGYNTMIRYFAANGAATSDAMLLFHRGTDIGNITKFVWADALPDGRIAVAWQDGVYGVNGTSLADAYLGIVTAGGSSMETTRINPDAATPGKFFGINDLAVRTDGTIDVVYNNARARSDGSGGAVNTTVIERFSTGAGVTGETFGGSATADNHTGGAGNDLITGWDGNDTMGGGDGNDRLEGGFGDDALTGGIGIDTLAGGEGNDTLTGGTGADVLSGGNGSDTASYAQSATKVSISLANATSQFGDAEGDTFYSVENLTGSAFADRLAGDAGVNILTGLAGSDILDGRGGADTMIGGLGNDFYLVTETDDRIVEAAGEGRDTVKSTVDYTLSDNIETLVLTGAGYRATGNASANQLRGNGSYNELRGMDGNDKLDGMGGADYMAGGQGNDRYVVDNTGDTCNENTGEGRDTVQSSVTYTLSANLELLVLKGNAAIDGTGNELDNTLTGNAAANVLTGRAGNDALVGGNGDDVLSGGAGNDTLTGGAGTDTFRFAGVNVADAGRDQIIDFLHGEDVLSFERYYYGGVGANGALDPSHFVLGTKAGDADDRMIYDKATGNLWYDADGTGSQAQIRIAVLAGHPDLAASDLIFT</sequence>
<keyword evidence="5" id="KW-0677">Repeat</keyword>
<evidence type="ECO:0000313" key="8">
    <source>
        <dbReference type="EMBL" id="MDF8333822.1"/>
    </source>
</evidence>
<evidence type="ECO:0000256" key="2">
    <source>
        <dbReference type="ARBA" id="ARBA00004613"/>
    </source>
</evidence>
<comment type="subcellular location">
    <subcellularLocation>
        <location evidence="1">Membrane</location>
    </subcellularLocation>
    <subcellularLocation>
        <location evidence="2">Secreted</location>
    </subcellularLocation>
</comment>
<evidence type="ECO:0000256" key="6">
    <source>
        <dbReference type="ARBA" id="ARBA00023026"/>
    </source>
</evidence>
<name>A0ABT6CJ24_9SPHN</name>
<reference evidence="8 9" key="1">
    <citation type="submission" date="2023-03" db="EMBL/GenBank/DDBJ databases">
        <title>Novosphingobium cyanobacteriorum sp. nov., isolated from a eutrophic reservoir during the Microcystis bloom period.</title>
        <authorList>
            <person name="Kang M."/>
            <person name="Le V."/>
            <person name="Ko S.-R."/>
            <person name="Lee S.-A."/>
            <person name="Ahn C.-Y."/>
        </authorList>
    </citation>
    <scope>NUCLEOTIDE SEQUENCE [LARGE SCALE GENOMIC DNA]</scope>
    <source>
        <strain evidence="8 9">HBC54</strain>
    </source>
</reference>
<dbReference type="PROSITE" id="PS00330">
    <property type="entry name" value="HEMOLYSIN_CALCIUM"/>
    <property type="match status" value="5"/>
</dbReference>
<dbReference type="EMBL" id="JAROCY010000010">
    <property type="protein sequence ID" value="MDF8333822.1"/>
    <property type="molecule type" value="Genomic_DNA"/>
</dbReference>
<evidence type="ECO:0000256" key="4">
    <source>
        <dbReference type="ARBA" id="ARBA00022656"/>
    </source>
</evidence>
<keyword evidence="7" id="KW-0472">Membrane</keyword>
<dbReference type="RefSeq" id="WP_277277890.1">
    <property type="nucleotide sequence ID" value="NZ_JAROCY010000010.1"/>
</dbReference>
<evidence type="ECO:0000256" key="3">
    <source>
        <dbReference type="ARBA" id="ARBA00022525"/>
    </source>
</evidence>
<dbReference type="InterPro" id="IPR018511">
    <property type="entry name" value="Hemolysin-typ_Ca-bd_CS"/>
</dbReference>
<dbReference type="PRINTS" id="PR01488">
    <property type="entry name" value="RTXTOXINA"/>
</dbReference>
<dbReference type="InterPro" id="IPR011049">
    <property type="entry name" value="Serralysin-like_metalloprot_C"/>
</dbReference>
<keyword evidence="3" id="KW-0964">Secreted</keyword>
<dbReference type="Gene3D" id="2.150.10.10">
    <property type="entry name" value="Serralysin-like metalloprotease, C-terminal"/>
    <property type="match status" value="5"/>
</dbReference>
<dbReference type="Proteomes" id="UP001222770">
    <property type="component" value="Unassembled WGS sequence"/>
</dbReference>